<accession>A0A918KCQ8</accession>
<dbReference type="AlphaFoldDB" id="A0A918KCQ8"/>
<protein>
    <recommendedName>
        <fullName evidence="4">Lasso peptide biosynthesis PqqD family chaperone</fullName>
    </recommendedName>
</protein>
<reference evidence="2" key="2">
    <citation type="submission" date="2020-09" db="EMBL/GenBank/DDBJ databases">
        <authorList>
            <person name="Sun Q."/>
            <person name="Ohkuma M."/>
        </authorList>
    </citation>
    <scope>NUCLEOTIDE SEQUENCE</scope>
    <source>
        <strain evidence="2">JCM 4790</strain>
    </source>
</reference>
<feature type="region of interest" description="Disordered" evidence="1">
    <location>
        <begin position="1"/>
        <end position="24"/>
    </location>
</feature>
<dbReference type="NCBIfam" id="NF033530">
    <property type="entry name" value="lasso_PqqD_Strm"/>
    <property type="match status" value="1"/>
</dbReference>
<dbReference type="Proteomes" id="UP000619244">
    <property type="component" value="Unassembled WGS sequence"/>
</dbReference>
<name>A0A918KCQ8_9ACTN</name>
<reference evidence="2" key="1">
    <citation type="journal article" date="2014" name="Int. J. Syst. Evol. Microbiol.">
        <title>Complete genome sequence of Corynebacterium casei LMG S-19264T (=DSM 44701T), isolated from a smear-ripened cheese.</title>
        <authorList>
            <consortium name="US DOE Joint Genome Institute (JGI-PGF)"/>
            <person name="Walter F."/>
            <person name="Albersmeier A."/>
            <person name="Kalinowski J."/>
            <person name="Ruckert C."/>
        </authorList>
    </citation>
    <scope>NUCLEOTIDE SEQUENCE</scope>
    <source>
        <strain evidence="2">JCM 4790</strain>
    </source>
</reference>
<gene>
    <name evidence="2" type="ORF">GCM10010358_11060</name>
</gene>
<evidence type="ECO:0000313" key="2">
    <source>
        <dbReference type="EMBL" id="GGX58749.1"/>
    </source>
</evidence>
<dbReference type="InterPro" id="IPR008792">
    <property type="entry name" value="PQQD"/>
</dbReference>
<sequence length="91" mass="9710">MHLPDHVTLTPAGDPTAPPAGTPAVLLDERTGRYWHLNPTAHLLVRALLSGATAHEAARCLTEAHPAAAPRAEADTHRLVTQLTDARLLET</sequence>
<proteinExistence type="predicted"/>
<dbReference type="Pfam" id="PF05402">
    <property type="entry name" value="PqqD"/>
    <property type="match status" value="1"/>
</dbReference>
<dbReference type="RefSeq" id="WP_190189032.1">
    <property type="nucleotide sequence ID" value="NZ_BMVU01000003.1"/>
</dbReference>
<keyword evidence="3" id="KW-1185">Reference proteome</keyword>
<evidence type="ECO:0008006" key="4">
    <source>
        <dbReference type="Google" id="ProtNLM"/>
    </source>
</evidence>
<organism evidence="2 3">
    <name type="scientific">Streptomyces minutiscleroticus</name>
    <dbReference type="NCBI Taxonomy" id="68238"/>
    <lineage>
        <taxon>Bacteria</taxon>
        <taxon>Bacillati</taxon>
        <taxon>Actinomycetota</taxon>
        <taxon>Actinomycetes</taxon>
        <taxon>Kitasatosporales</taxon>
        <taxon>Streptomycetaceae</taxon>
        <taxon>Streptomyces</taxon>
    </lineage>
</organism>
<dbReference type="Gene3D" id="1.10.10.1150">
    <property type="entry name" value="Coenzyme PQQ synthesis protein D (PqqD)"/>
    <property type="match status" value="1"/>
</dbReference>
<dbReference type="EMBL" id="BMVU01000003">
    <property type="protein sequence ID" value="GGX58749.1"/>
    <property type="molecule type" value="Genomic_DNA"/>
</dbReference>
<evidence type="ECO:0000313" key="3">
    <source>
        <dbReference type="Proteomes" id="UP000619244"/>
    </source>
</evidence>
<comment type="caution">
    <text evidence="2">The sequence shown here is derived from an EMBL/GenBank/DDBJ whole genome shotgun (WGS) entry which is preliminary data.</text>
</comment>
<dbReference type="InterPro" id="IPR041881">
    <property type="entry name" value="PqqD_sf"/>
</dbReference>
<evidence type="ECO:0000256" key="1">
    <source>
        <dbReference type="SAM" id="MobiDB-lite"/>
    </source>
</evidence>